<proteinExistence type="predicted"/>
<organism evidence="1 2">
    <name type="scientific">Zhengella mangrovi</name>
    <dbReference type="NCBI Taxonomy" id="1982044"/>
    <lineage>
        <taxon>Bacteria</taxon>
        <taxon>Pseudomonadati</taxon>
        <taxon>Pseudomonadota</taxon>
        <taxon>Alphaproteobacteria</taxon>
        <taxon>Hyphomicrobiales</taxon>
        <taxon>Notoacmeibacteraceae</taxon>
        <taxon>Zhengella</taxon>
    </lineage>
</organism>
<dbReference type="Pfam" id="PF04404">
    <property type="entry name" value="ERF"/>
    <property type="match status" value="1"/>
</dbReference>
<evidence type="ECO:0000313" key="1">
    <source>
        <dbReference type="EMBL" id="PHP66525.1"/>
    </source>
</evidence>
<accession>A0A2G1QLW4</accession>
<dbReference type="AlphaFoldDB" id="A0A2G1QLW4"/>
<dbReference type="InterPro" id="IPR007499">
    <property type="entry name" value="ERF_bacteria_virus"/>
</dbReference>
<sequence length="259" mass="28358">MTMNATAEKQAELIPMEEPKALAPVTPMAMIDRALQTNASPETLEKLLLLQERYEANEARRAFDDAMANAKAEIPAITKSRKVDFTTNKGRTNYDYEDLATIASVVNPILSKFGLSYRFRTVTEPNAPISVTCIISHRMGHFEENTLMAGRDESGNKNSIQAIGSTVTYLQRYTLKAALGLSAAPDDDGKKAEDTGPISEGEAEVLRTMIEETGTDIAAFCGYMKIESIPAMPAIMFRRAVASLQAKKRKQAQEGGNDD</sequence>
<evidence type="ECO:0000313" key="2">
    <source>
        <dbReference type="Proteomes" id="UP000221168"/>
    </source>
</evidence>
<gene>
    <name evidence="1" type="ORF">CSC94_12595</name>
</gene>
<dbReference type="Proteomes" id="UP000221168">
    <property type="component" value="Unassembled WGS sequence"/>
</dbReference>
<reference evidence="1 2" key="1">
    <citation type="submission" date="2017-10" db="EMBL/GenBank/DDBJ databases">
        <title>Sedimentibacterium mangrovi gen. nov., sp. nov., a novel member of family Phyllobacteriacea isolated from mangrove sediment.</title>
        <authorList>
            <person name="Liao H."/>
            <person name="Tian Y."/>
        </authorList>
    </citation>
    <scope>NUCLEOTIDE SEQUENCE [LARGE SCALE GENOMIC DNA]</scope>
    <source>
        <strain evidence="1 2">X9-2-2</strain>
    </source>
</reference>
<dbReference type="EMBL" id="PDVP01000007">
    <property type="protein sequence ID" value="PHP66525.1"/>
    <property type="molecule type" value="Genomic_DNA"/>
</dbReference>
<protein>
    <submittedName>
        <fullName evidence="1">ERF family protein</fullName>
    </submittedName>
</protein>
<keyword evidence="2" id="KW-1185">Reference proteome</keyword>
<name>A0A2G1QLW4_9HYPH</name>
<dbReference type="OrthoDB" id="7856237at2"/>
<comment type="caution">
    <text evidence="1">The sequence shown here is derived from an EMBL/GenBank/DDBJ whole genome shotgun (WGS) entry which is preliminary data.</text>
</comment>